<keyword evidence="2" id="KW-0732">Signal</keyword>
<feature type="chain" id="PRO_5022789632" evidence="2">
    <location>
        <begin position="38"/>
        <end position="181"/>
    </location>
</feature>
<accession>A0A5B8KZG9</accession>
<dbReference type="Proteomes" id="UP000321389">
    <property type="component" value="Chromosome"/>
</dbReference>
<reference evidence="3" key="1">
    <citation type="submission" date="2020-04" db="EMBL/GenBank/DDBJ databases">
        <title>Nitratireductor sp. nov. isolated from mangrove soil.</title>
        <authorList>
            <person name="Ye Y."/>
        </authorList>
    </citation>
    <scope>NUCLEOTIDE SEQUENCE</scope>
    <source>
        <strain evidence="3">SY7</strain>
    </source>
</reference>
<dbReference type="KEGG" id="niy:FQ775_12640"/>
<evidence type="ECO:0000256" key="1">
    <source>
        <dbReference type="SAM" id="MobiDB-lite"/>
    </source>
</evidence>
<dbReference type="RefSeq" id="WP_146299802.1">
    <property type="nucleotide sequence ID" value="NZ_CP042301.2"/>
</dbReference>
<keyword evidence="4" id="KW-1185">Reference proteome</keyword>
<feature type="region of interest" description="Disordered" evidence="1">
    <location>
        <begin position="63"/>
        <end position="90"/>
    </location>
</feature>
<evidence type="ECO:0000256" key="2">
    <source>
        <dbReference type="SAM" id="SignalP"/>
    </source>
</evidence>
<dbReference type="OrthoDB" id="7932798at2"/>
<feature type="compositionally biased region" description="Low complexity" evidence="1">
    <location>
        <begin position="66"/>
        <end position="76"/>
    </location>
</feature>
<feature type="signal peptide" evidence="2">
    <location>
        <begin position="1"/>
        <end position="37"/>
    </location>
</feature>
<organism evidence="3 4">
    <name type="scientific">Nitratireductor mangrovi</name>
    <dbReference type="NCBI Taxonomy" id="2599600"/>
    <lineage>
        <taxon>Bacteria</taxon>
        <taxon>Pseudomonadati</taxon>
        <taxon>Pseudomonadota</taxon>
        <taxon>Alphaproteobacteria</taxon>
        <taxon>Hyphomicrobiales</taxon>
        <taxon>Phyllobacteriaceae</taxon>
        <taxon>Nitratireductor</taxon>
    </lineage>
</organism>
<gene>
    <name evidence="3" type="ORF">FQ775_12640</name>
</gene>
<dbReference type="EMBL" id="CP042301">
    <property type="protein sequence ID" value="QDZ01157.1"/>
    <property type="molecule type" value="Genomic_DNA"/>
</dbReference>
<proteinExistence type="predicted"/>
<evidence type="ECO:0000313" key="3">
    <source>
        <dbReference type="EMBL" id="QDZ01157.1"/>
    </source>
</evidence>
<protein>
    <submittedName>
        <fullName evidence="3">Uncharacterized protein</fullName>
    </submittedName>
</protein>
<dbReference type="AlphaFoldDB" id="A0A5B8KZG9"/>
<sequence length="181" mass="19244">MIGLTKRVTVRGTSLRTASVFAIAAIAAIQFAVPAQALTLDQVPPVLKGSGGPAVIKVSEKPGVRTTTTTKKSSGGPRVKKSTDVVPKTKPAPYKGQDVCHITQIPGHYASGARKSKAVERAIRKWAGEVAKVKGGRWNNWNLAKNKHIDCGSGFATIKKCIVYAVPCLSRRSSTKTKPIN</sequence>
<evidence type="ECO:0000313" key="4">
    <source>
        <dbReference type="Proteomes" id="UP000321389"/>
    </source>
</evidence>
<name>A0A5B8KZG9_9HYPH</name>